<gene>
    <name evidence="1" type="ORF">BSTOLATCC_MIC4028</name>
</gene>
<keyword evidence="2" id="KW-1185">Reference proteome</keyword>
<name>A0AAU9IDV0_9CILI</name>
<comment type="caution">
    <text evidence="1">The sequence shown here is derived from an EMBL/GenBank/DDBJ whole genome shotgun (WGS) entry which is preliminary data.</text>
</comment>
<dbReference type="Proteomes" id="UP001162131">
    <property type="component" value="Unassembled WGS sequence"/>
</dbReference>
<protein>
    <submittedName>
        <fullName evidence="1">Uncharacterized protein</fullName>
    </submittedName>
</protein>
<proteinExistence type="predicted"/>
<accession>A0AAU9IDV0</accession>
<sequence length="139" mass="16385">MALFALDLPMRKIFWFDQTIWDWSNQKIFPVGKSRETAPSMVNSIYNQLRIFLNVQDMSEISPLSKKIPHVKSYINAGFTCGIFLACGEISHIKKYVQRIIIIILYLIYFQNLKLPNYKNWKVKINLICNIYVFKMQAV</sequence>
<organism evidence="1 2">
    <name type="scientific">Blepharisma stoltei</name>
    <dbReference type="NCBI Taxonomy" id="1481888"/>
    <lineage>
        <taxon>Eukaryota</taxon>
        <taxon>Sar</taxon>
        <taxon>Alveolata</taxon>
        <taxon>Ciliophora</taxon>
        <taxon>Postciliodesmatophora</taxon>
        <taxon>Heterotrichea</taxon>
        <taxon>Heterotrichida</taxon>
        <taxon>Blepharismidae</taxon>
        <taxon>Blepharisma</taxon>
    </lineage>
</organism>
<evidence type="ECO:0000313" key="2">
    <source>
        <dbReference type="Proteomes" id="UP001162131"/>
    </source>
</evidence>
<dbReference type="EMBL" id="CAJZBQ010000004">
    <property type="protein sequence ID" value="CAG9311637.1"/>
    <property type="molecule type" value="Genomic_DNA"/>
</dbReference>
<dbReference type="AlphaFoldDB" id="A0AAU9IDV0"/>
<reference evidence="1" key="1">
    <citation type="submission" date="2021-09" db="EMBL/GenBank/DDBJ databases">
        <authorList>
            <consortium name="AG Swart"/>
            <person name="Singh M."/>
            <person name="Singh A."/>
            <person name="Seah K."/>
            <person name="Emmerich C."/>
        </authorList>
    </citation>
    <scope>NUCLEOTIDE SEQUENCE</scope>
    <source>
        <strain evidence="1">ATCC30299</strain>
    </source>
</reference>
<evidence type="ECO:0000313" key="1">
    <source>
        <dbReference type="EMBL" id="CAG9311637.1"/>
    </source>
</evidence>